<reference evidence="3" key="1">
    <citation type="submission" date="2016-10" db="EMBL/GenBank/DDBJ databases">
        <authorList>
            <person name="Varghese N."/>
            <person name="Submissions S."/>
        </authorList>
    </citation>
    <scope>NUCLEOTIDE SEQUENCE [LARGE SCALE GENOMIC DNA]</scope>
    <source>
        <strain evidence="3">DSM 241</strain>
    </source>
</reference>
<keyword evidence="3" id="KW-1185">Reference proteome</keyword>
<dbReference type="PANTHER" id="PTHR45458:SF1">
    <property type="entry name" value="SHORT CHAIN DEHYDROGENASE"/>
    <property type="match status" value="1"/>
</dbReference>
<dbReference type="InterPro" id="IPR036291">
    <property type="entry name" value="NAD(P)-bd_dom_sf"/>
</dbReference>
<dbReference type="RefSeq" id="WP_090251512.1">
    <property type="nucleotide sequence ID" value="NZ_FOAA01000003.1"/>
</dbReference>
<dbReference type="STRING" id="1396821.SAMN05444515_103156"/>
<evidence type="ECO:0000256" key="1">
    <source>
        <dbReference type="RuleBase" id="RU000363"/>
    </source>
</evidence>
<accession>A0A1H7IJQ8</accession>
<evidence type="ECO:0000313" key="2">
    <source>
        <dbReference type="EMBL" id="SEK62092.1"/>
    </source>
</evidence>
<dbReference type="GO" id="GO:0016616">
    <property type="term" value="F:oxidoreductase activity, acting on the CH-OH group of donors, NAD or NADP as acceptor"/>
    <property type="evidence" value="ECO:0007669"/>
    <property type="project" value="TreeGrafter"/>
</dbReference>
<dbReference type="CDD" id="cd05325">
    <property type="entry name" value="carb_red_sniffer_like_SDR_c"/>
    <property type="match status" value="1"/>
</dbReference>
<evidence type="ECO:0000313" key="3">
    <source>
        <dbReference type="Proteomes" id="UP000199256"/>
    </source>
</evidence>
<gene>
    <name evidence="2" type="ORF">SAMN05444515_103156</name>
</gene>
<dbReference type="InterPro" id="IPR002347">
    <property type="entry name" value="SDR_fam"/>
</dbReference>
<dbReference type="PRINTS" id="PR00080">
    <property type="entry name" value="SDRFAMILY"/>
</dbReference>
<dbReference type="Pfam" id="PF00106">
    <property type="entry name" value="adh_short"/>
    <property type="match status" value="1"/>
</dbReference>
<dbReference type="InterPro" id="IPR052184">
    <property type="entry name" value="SDR_enzymes"/>
</dbReference>
<protein>
    <submittedName>
        <fullName evidence="2">NAD(P)-dependent dehydrogenase, short-chain alcohol dehydrogenase family</fullName>
    </submittedName>
</protein>
<dbReference type="Gene3D" id="3.40.50.720">
    <property type="entry name" value="NAD(P)-binding Rossmann-like Domain"/>
    <property type="match status" value="1"/>
</dbReference>
<comment type="similarity">
    <text evidence="1">Belongs to the short-chain dehydrogenases/reductases (SDR) family.</text>
</comment>
<name>A0A1H7IJQ8_9GAMM</name>
<proteinExistence type="inferred from homology"/>
<dbReference type="SUPFAM" id="SSF51735">
    <property type="entry name" value="NAD(P)-binding Rossmann-fold domains"/>
    <property type="match status" value="1"/>
</dbReference>
<organism evidence="2 3">
    <name type="scientific">Ectothiorhodospira marina</name>
    <dbReference type="NCBI Taxonomy" id="1396821"/>
    <lineage>
        <taxon>Bacteria</taxon>
        <taxon>Pseudomonadati</taxon>
        <taxon>Pseudomonadota</taxon>
        <taxon>Gammaproteobacteria</taxon>
        <taxon>Chromatiales</taxon>
        <taxon>Ectothiorhodospiraceae</taxon>
        <taxon>Ectothiorhodospira</taxon>
    </lineage>
</organism>
<sequence length="231" mass="24571">MSETVLITGANRGIGLEMTRQFADAGFRVFACCRNPESARDLSRLAASKQGQVSLHPLDVTHPAQIQAMVDMLGDTPLDILINNAGAFGPATPFGDTDVEAWMDTFRVNTVAPLKMMEALVDRVAESDRRLMVNITSKMGSIADNGSGGLYVYRSTKAALNAVVASAALDLQPRGITVVAMHPGWVLTDMGGPSAEMTVTESATALRGLMDDITPADAGRFMDINGADIPW</sequence>
<dbReference type="Proteomes" id="UP000199256">
    <property type="component" value="Unassembled WGS sequence"/>
</dbReference>
<dbReference type="AlphaFoldDB" id="A0A1H7IJQ8"/>
<dbReference type="PANTHER" id="PTHR45458">
    <property type="entry name" value="SHORT-CHAIN DEHYDROGENASE/REDUCTASE SDR"/>
    <property type="match status" value="1"/>
</dbReference>
<dbReference type="EMBL" id="FOAA01000003">
    <property type="protein sequence ID" value="SEK62092.1"/>
    <property type="molecule type" value="Genomic_DNA"/>
</dbReference>
<dbReference type="PRINTS" id="PR00081">
    <property type="entry name" value="GDHRDH"/>
</dbReference>
<dbReference type="OrthoDB" id="5786478at2"/>